<reference evidence="1 2" key="1">
    <citation type="submission" date="2019-06" db="EMBL/GenBank/DDBJ databases">
        <title>Genomic Encyclopedia of Type Strains, Phase IV (KMG-V): Genome sequencing to study the core and pangenomes of soil and plant-associated prokaryotes.</title>
        <authorList>
            <person name="Whitman W."/>
        </authorList>
    </citation>
    <scope>NUCLEOTIDE SEQUENCE [LARGE SCALE GENOMIC DNA]</scope>
    <source>
        <strain evidence="1 2">BR 11865</strain>
    </source>
</reference>
<evidence type="ECO:0000313" key="2">
    <source>
        <dbReference type="Proteomes" id="UP000316545"/>
    </source>
</evidence>
<dbReference type="EMBL" id="VITO01000022">
    <property type="protein sequence ID" value="TWB19208.1"/>
    <property type="molecule type" value="Genomic_DNA"/>
</dbReference>
<gene>
    <name evidence="1" type="ORF">FBZ88_12263</name>
</gene>
<dbReference type="AlphaFoldDB" id="A0A560FC66"/>
<organism evidence="1 2">
    <name type="scientific">Nitrospirillum amazonense</name>
    <dbReference type="NCBI Taxonomy" id="28077"/>
    <lineage>
        <taxon>Bacteria</taxon>
        <taxon>Pseudomonadati</taxon>
        <taxon>Pseudomonadota</taxon>
        <taxon>Alphaproteobacteria</taxon>
        <taxon>Rhodospirillales</taxon>
        <taxon>Azospirillaceae</taxon>
        <taxon>Nitrospirillum</taxon>
    </lineage>
</organism>
<keyword evidence="2" id="KW-1185">Reference proteome</keyword>
<accession>A0A560FC66</accession>
<sequence>MVANHSINRDRLLKLLALSESPHDGEALGAVRKAAAMARAAGLSLPEAMTAPVPVTPVADFEAQILRCELAACRRRLVDLEGRLAAGADGAQLEAAHAQGYRRGQEAGRIEGQMEANARLRELEVELEAYRPPLDWPALAERFAHKNQRGAQVAFARGVLMRARIGQLTLIDRAALRRFAAPSSTRVSR</sequence>
<dbReference type="Proteomes" id="UP000316545">
    <property type="component" value="Unassembled WGS sequence"/>
</dbReference>
<comment type="caution">
    <text evidence="1">The sequence shown here is derived from an EMBL/GenBank/DDBJ whole genome shotgun (WGS) entry which is preliminary data.</text>
</comment>
<protein>
    <submittedName>
        <fullName evidence="1">Uncharacterized protein</fullName>
    </submittedName>
</protein>
<dbReference type="RefSeq" id="WP_145619701.1">
    <property type="nucleotide sequence ID" value="NZ_VITO01000022.1"/>
</dbReference>
<evidence type="ECO:0000313" key="1">
    <source>
        <dbReference type="EMBL" id="TWB19208.1"/>
    </source>
</evidence>
<name>A0A560FC66_9PROT</name>
<proteinExistence type="predicted"/>